<dbReference type="STRING" id="6216.A0A0R3SJ88"/>
<dbReference type="EMBL" id="UYSG01002225">
    <property type="protein sequence ID" value="VDL57319.1"/>
    <property type="molecule type" value="Genomic_DNA"/>
</dbReference>
<dbReference type="Proteomes" id="UP000274504">
    <property type="component" value="Unassembled WGS sequence"/>
</dbReference>
<evidence type="ECO:0000313" key="3">
    <source>
        <dbReference type="EMBL" id="VUZ52024.1"/>
    </source>
</evidence>
<reference evidence="3 5" key="3">
    <citation type="submission" date="2019-07" db="EMBL/GenBank/DDBJ databases">
        <authorList>
            <person name="Jastrzebski P J."/>
            <person name="Paukszto L."/>
            <person name="Jastrzebski P J."/>
        </authorList>
    </citation>
    <scope>NUCLEOTIDE SEQUENCE [LARGE SCALE GENOMIC DNA]</scope>
    <source>
        <strain evidence="3 5">WMS-il1</strain>
    </source>
</reference>
<dbReference type="PANTHER" id="PTHR11955">
    <property type="entry name" value="FATTY ACID BINDING PROTEIN"/>
    <property type="match status" value="1"/>
</dbReference>
<evidence type="ECO:0000256" key="1">
    <source>
        <dbReference type="ARBA" id="ARBA00008390"/>
    </source>
</evidence>
<dbReference type="Gene3D" id="2.40.128.20">
    <property type="match status" value="1"/>
</dbReference>
<gene>
    <name evidence="2" type="ORF">HDID_LOCUS5001</name>
    <name evidence="3" type="ORF">WMSIL1_LOCUS10551</name>
</gene>
<evidence type="ECO:0000313" key="6">
    <source>
        <dbReference type="WBParaSite" id="HDID_0000500301-mRNA-1"/>
    </source>
</evidence>
<dbReference type="Proteomes" id="UP000321570">
    <property type="component" value="Unassembled WGS sequence"/>
</dbReference>
<dbReference type="WBParaSite" id="HDID_0000500301-mRNA-1">
    <property type="protein sequence ID" value="HDID_0000500301-mRNA-1"/>
    <property type="gene ID" value="HDID_0000500301"/>
</dbReference>
<name>A0A0R3SJ88_HYMDI</name>
<dbReference type="PRINTS" id="PR00178">
    <property type="entry name" value="FATTYACIDBP"/>
</dbReference>
<proteinExistence type="inferred from homology"/>
<evidence type="ECO:0000313" key="5">
    <source>
        <dbReference type="Proteomes" id="UP000321570"/>
    </source>
</evidence>
<dbReference type="GO" id="GO:0008289">
    <property type="term" value="F:lipid binding"/>
    <property type="evidence" value="ECO:0007669"/>
    <property type="project" value="UniProtKB-KW"/>
</dbReference>
<reference evidence="6" key="1">
    <citation type="submission" date="2017-02" db="UniProtKB">
        <authorList>
            <consortium name="WormBaseParasite"/>
        </authorList>
    </citation>
    <scope>IDENTIFICATION</scope>
</reference>
<keyword evidence="5" id="KW-1185">Reference proteome</keyword>
<reference evidence="2 4" key="2">
    <citation type="submission" date="2018-11" db="EMBL/GenBank/DDBJ databases">
        <authorList>
            <consortium name="Pathogen Informatics"/>
        </authorList>
    </citation>
    <scope>NUCLEOTIDE SEQUENCE [LARGE SCALE GENOMIC DNA]</scope>
</reference>
<dbReference type="EMBL" id="CABIJS010000455">
    <property type="protein sequence ID" value="VUZ52024.1"/>
    <property type="molecule type" value="Genomic_DNA"/>
</dbReference>
<dbReference type="OrthoDB" id="412780at2759"/>
<evidence type="ECO:0000313" key="2">
    <source>
        <dbReference type="EMBL" id="VDL57319.1"/>
    </source>
</evidence>
<dbReference type="InterPro" id="IPR000463">
    <property type="entry name" value="Fatty_acid-bd"/>
</dbReference>
<dbReference type="InterPro" id="IPR012674">
    <property type="entry name" value="Calycin"/>
</dbReference>
<protein>
    <submittedName>
        <fullName evidence="6">FABP domain-containing protein</fullName>
    </submittedName>
</protein>
<dbReference type="SUPFAM" id="SSF50814">
    <property type="entry name" value="Lipocalins"/>
    <property type="match status" value="1"/>
</dbReference>
<evidence type="ECO:0000313" key="4">
    <source>
        <dbReference type="Proteomes" id="UP000274504"/>
    </source>
</evidence>
<sequence>MEPFLGKWELEKSCGLSEVLRQLGVKEDLLKAPDDTKNTIEILDLHDGQYKFHCGNQVKDTDHVFSLGKPFTESTPDGRTVTSTITVDDGVMKHEQVGDGKTTSIVRTIEKGQMKTVMKVDDQTCERWYKKV</sequence>
<accession>A0A0R3SJ88</accession>
<organism evidence="6">
    <name type="scientific">Hymenolepis diminuta</name>
    <name type="common">Rat tapeworm</name>
    <dbReference type="NCBI Taxonomy" id="6216"/>
    <lineage>
        <taxon>Eukaryota</taxon>
        <taxon>Metazoa</taxon>
        <taxon>Spiralia</taxon>
        <taxon>Lophotrochozoa</taxon>
        <taxon>Platyhelminthes</taxon>
        <taxon>Cestoda</taxon>
        <taxon>Eucestoda</taxon>
        <taxon>Cyclophyllidea</taxon>
        <taxon>Hymenolepididae</taxon>
        <taxon>Hymenolepis</taxon>
    </lineage>
</organism>
<dbReference type="AlphaFoldDB" id="A0A0R3SJ88"/>
<dbReference type="InterPro" id="IPR031259">
    <property type="entry name" value="ILBP"/>
</dbReference>
<comment type="similarity">
    <text evidence="1">Belongs to the calycin superfamily. Fatty-acid binding protein (FABP) family.</text>
</comment>
<dbReference type="CDD" id="cd00742">
    <property type="entry name" value="FABP"/>
    <property type="match status" value="1"/>
</dbReference>